<sequence length="112" mass="13142">MYFQRYWEWQCLESDSYEETKYEHFLVPFFQSYYIFISIYEIGILVRVLMLKSISWGFADAYYLSKVAGSHQVALLPLGDTLAQHIVGSLYFDGIFACFPVHHSLVFTSLFP</sequence>
<protein>
    <submittedName>
        <fullName evidence="2">Uncharacterized protein</fullName>
    </submittedName>
</protein>
<feature type="transmembrane region" description="Helical" evidence="1">
    <location>
        <begin position="32"/>
        <end position="50"/>
    </location>
</feature>
<proteinExistence type="predicted"/>
<comment type="caution">
    <text evidence="2">The sequence shown here is derived from an EMBL/GenBank/DDBJ whole genome shotgun (WGS) entry which is preliminary data.</text>
</comment>
<evidence type="ECO:0000256" key="1">
    <source>
        <dbReference type="SAM" id="Phobius"/>
    </source>
</evidence>
<dbReference type="EMBL" id="JAXQNO010000003">
    <property type="protein sequence ID" value="KAK4800825.1"/>
    <property type="molecule type" value="Genomic_DNA"/>
</dbReference>
<evidence type="ECO:0000313" key="2">
    <source>
        <dbReference type="EMBL" id="KAK4800825.1"/>
    </source>
</evidence>
<keyword evidence="3" id="KW-1185">Reference proteome</keyword>
<keyword evidence="1" id="KW-0812">Transmembrane</keyword>
<evidence type="ECO:0000313" key="3">
    <source>
        <dbReference type="Proteomes" id="UP001346149"/>
    </source>
</evidence>
<accession>A0AAN7RFJ4</accession>
<organism evidence="2 3">
    <name type="scientific">Trapa natans</name>
    <name type="common">Water chestnut</name>
    <dbReference type="NCBI Taxonomy" id="22666"/>
    <lineage>
        <taxon>Eukaryota</taxon>
        <taxon>Viridiplantae</taxon>
        <taxon>Streptophyta</taxon>
        <taxon>Embryophyta</taxon>
        <taxon>Tracheophyta</taxon>
        <taxon>Spermatophyta</taxon>
        <taxon>Magnoliopsida</taxon>
        <taxon>eudicotyledons</taxon>
        <taxon>Gunneridae</taxon>
        <taxon>Pentapetalae</taxon>
        <taxon>rosids</taxon>
        <taxon>malvids</taxon>
        <taxon>Myrtales</taxon>
        <taxon>Lythraceae</taxon>
        <taxon>Trapa</taxon>
    </lineage>
</organism>
<keyword evidence="1" id="KW-0472">Membrane</keyword>
<reference evidence="2 3" key="1">
    <citation type="journal article" date="2023" name="Hortic Res">
        <title>Pangenome of water caltrop reveals structural variations and asymmetric subgenome divergence after allopolyploidization.</title>
        <authorList>
            <person name="Zhang X."/>
            <person name="Chen Y."/>
            <person name="Wang L."/>
            <person name="Yuan Y."/>
            <person name="Fang M."/>
            <person name="Shi L."/>
            <person name="Lu R."/>
            <person name="Comes H.P."/>
            <person name="Ma Y."/>
            <person name="Chen Y."/>
            <person name="Huang G."/>
            <person name="Zhou Y."/>
            <person name="Zheng Z."/>
            <person name="Qiu Y."/>
        </authorList>
    </citation>
    <scope>NUCLEOTIDE SEQUENCE [LARGE SCALE GENOMIC DNA]</scope>
    <source>
        <strain evidence="2">F231</strain>
    </source>
</reference>
<keyword evidence="1" id="KW-1133">Transmembrane helix</keyword>
<dbReference type="AlphaFoldDB" id="A0AAN7RFJ4"/>
<dbReference type="Proteomes" id="UP001346149">
    <property type="component" value="Unassembled WGS sequence"/>
</dbReference>
<name>A0AAN7RFJ4_TRANT</name>
<gene>
    <name evidence="2" type="ORF">SAY86_021312</name>
</gene>